<protein>
    <submittedName>
        <fullName evidence="1">Uncharacterized protein</fullName>
    </submittedName>
</protein>
<dbReference type="AlphaFoldDB" id="A0A8T0EB48"/>
<evidence type="ECO:0000313" key="2">
    <source>
        <dbReference type="Proteomes" id="UP000807504"/>
    </source>
</evidence>
<accession>A0A8T0EB48</accession>
<reference evidence="1" key="2">
    <citation type="submission" date="2020-06" db="EMBL/GenBank/DDBJ databases">
        <authorList>
            <person name="Sheffer M."/>
        </authorList>
    </citation>
    <scope>NUCLEOTIDE SEQUENCE</scope>
</reference>
<dbReference type="Proteomes" id="UP000807504">
    <property type="component" value="Unassembled WGS sequence"/>
</dbReference>
<name>A0A8T0EB48_ARGBR</name>
<gene>
    <name evidence="1" type="ORF">HNY73_017478</name>
</gene>
<evidence type="ECO:0000313" key="1">
    <source>
        <dbReference type="EMBL" id="KAF8769880.1"/>
    </source>
</evidence>
<proteinExistence type="predicted"/>
<sequence>MDLWKRNGSLHVNSSELSTLVRNVEIGFVIVAGSGKELCTVRGFCGVDNTATPWTGGARVGNVGYPADATDFPLDKNMDGSCLDGQEIFSQFRTEVISTR</sequence>
<organism evidence="1 2">
    <name type="scientific">Argiope bruennichi</name>
    <name type="common">Wasp spider</name>
    <name type="synonym">Aranea bruennichi</name>
    <dbReference type="NCBI Taxonomy" id="94029"/>
    <lineage>
        <taxon>Eukaryota</taxon>
        <taxon>Metazoa</taxon>
        <taxon>Ecdysozoa</taxon>
        <taxon>Arthropoda</taxon>
        <taxon>Chelicerata</taxon>
        <taxon>Arachnida</taxon>
        <taxon>Araneae</taxon>
        <taxon>Araneomorphae</taxon>
        <taxon>Entelegynae</taxon>
        <taxon>Araneoidea</taxon>
        <taxon>Araneidae</taxon>
        <taxon>Argiope</taxon>
    </lineage>
</organism>
<keyword evidence="2" id="KW-1185">Reference proteome</keyword>
<dbReference type="EMBL" id="JABXBU010002228">
    <property type="protein sequence ID" value="KAF8769880.1"/>
    <property type="molecule type" value="Genomic_DNA"/>
</dbReference>
<reference evidence="1" key="1">
    <citation type="journal article" date="2020" name="bioRxiv">
        <title>Chromosome-level reference genome of the European wasp spider Argiope bruennichi: a resource for studies on range expansion and evolutionary adaptation.</title>
        <authorList>
            <person name="Sheffer M.M."/>
            <person name="Hoppe A."/>
            <person name="Krehenwinkel H."/>
            <person name="Uhl G."/>
            <person name="Kuss A.W."/>
            <person name="Jensen L."/>
            <person name="Jensen C."/>
            <person name="Gillespie R.G."/>
            <person name="Hoff K.J."/>
            <person name="Prost S."/>
        </authorList>
    </citation>
    <scope>NUCLEOTIDE SEQUENCE</scope>
</reference>
<comment type="caution">
    <text evidence="1">The sequence shown here is derived from an EMBL/GenBank/DDBJ whole genome shotgun (WGS) entry which is preliminary data.</text>
</comment>